<gene>
    <name evidence="2" type="ORF">Lalb_Chr21g0319081</name>
</gene>
<accession>A0A6A4NM19</accession>
<proteinExistence type="predicted"/>
<reference evidence="3" key="1">
    <citation type="journal article" date="2020" name="Nat. Commun.">
        <title>Genome sequence of the cluster root forming white lupin.</title>
        <authorList>
            <person name="Hufnagel B."/>
            <person name="Marques A."/>
            <person name="Soriano A."/>
            <person name="Marques L."/>
            <person name="Divol F."/>
            <person name="Doumas P."/>
            <person name="Sallet E."/>
            <person name="Mancinotti D."/>
            <person name="Carrere S."/>
            <person name="Marande W."/>
            <person name="Arribat S."/>
            <person name="Keller J."/>
            <person name="Huneau C."/>
            <person name="Blein T."/>
            <person name="Aime D."/>
            <person name="Laguerre M."/>
            <person name="Taylor J."/>
            <person name="Schubert V."/>
            <person name="Nelson M."/>
            <person name="Geu-Flores F."/>
            <person name="Crespi M."/>
            <person name="Gallardo-Guerrero K."/>
            <person name="Delaux P.-M."/>
            <person name="Salse J."/>
            <person name="Berges H."/>
            <person name="Guyot R."/>
            <person name="Gouzy J."/>
            <person name="Peret B."/>
        </authorList>
    </citation>
    <scope>NUCLEOTIDE SEQUENCE [LARGE SCALE GENOMIC DNA]</scope>
    <source>
        <strain evidence="3">cv. Amiga</strain>
    </source>
</reference>
<comment type="caution">
    <text evidence="2">The sequence shown here is derived from an EMBL/GenBank/DDBJ whole genome shotgun (WGS) entry which is preliminary data.</text>
</comment>
<organism evidence="2 3">
    <name type="scientific">Lupinus albus</name>
    <name type="common">White lupine</name>
    <name type="synonym">Lupinus termis</name>
    <dbReference type="NCBI Taxonomy" id="3870"/>
    <lineage>
        <taxon>Eukaryota</taxon>
        <taxon>Viridiplantae</taxon>
        <taxon>Streptophyta</taxon>
        <taxon>Embryophyta</taxon>
        <taxon>Tracheophyta</taxon>
        <taxon>Spermatophyta</taxon>
        <taxon>Magnoliopsida</taxon>
        <taxon>eudicotyledons</taxon>
        <taxon>Gunneridae</taxon>
        <taxon>Pentapetalae</taxon>
        <taxon>rosids</taxon>
        <taxon>fabids</taxon>
        <taxon>Fabales</taxon>
        <taxon>Fabaceae</taxon>
        <taxon>Papilionoideae</taxon>
        <taxon>50 kb inversion clade</taxon>
        <taxon>genistoids sensu lato</taxon>
        <taxon>core genistoids</taxon>
        <taxon>Genisteae</taxon>
        <taxon>Lupinus</taxon>
    </lineage>
</organism>
<keyword evidence="1" id="KW-1133">Transmembrane helix</keyword>
<keyword evidence="1" id="KW-0812">Transmembrane</keyword>
<dbReference type="AlphaFoldDB" id="A0A6A4NM19"/>
<feature type="transmembrane region" description="Helical" evidence="1">
    <location>
        <begin position="24"/>
        <end position="41"/>
    </location>
</feature>
<evidence type="ECO:0000313" key="3">
    <source>
        <dbReference type="Proteomes" id="UP000447434"/>
    </source>
</evidence>
<name>A0A6A4NM19_LUPAL</name>
<dbReference type="Proteomes" id="UP000447434">
    <property type="component" value="Chromosome 21"/>
</dbReference>
<evidence type="ECO:0000313" key="2">
    <source>
        <dbReference type="EMBL" id="KAE9590390.1"/>
    </source>
</evidence>
<keyword evidence="1" id="KW-0472">Membrane</keyword>
<evidence type="ECO:0000256" key="1">
    <source>
        <dbReference type="SAM" id="Phobius"/>
    </source>
</evidence>
<protein>
    <submittedName>
        <fullName evidence="2">Uncharacterized protein</fullName>
    </submittedName>
</protein>
<dbReference type="EMBL" id="WOCE01000021">
    <property type="protein sequence ID" value="KAE9590390.1"/>
    <property type="molecule type" value="Genomic_DNA"/>
</dbReference>
<keyword evidence="3" id="KW-1185">Reference proteome</keyword>
<sequence length="68" mass="8161">MSPAHNPCSFICTELGFQFHLRRLNYLINLAPILSFFTYLLPFHILLFHHFLSSKFILFFIFTFYLSI</sequence>